<evidence type="ECO:0000256" key="5">
    <source>
        <dbReference type="ARBA" id="ARBA00023054"/>
    </source>
</evidence>
<dbReference type="GO" id="GO:0006260">
    <property type="term" value="P:DNA replication"/>
    <property type="evidence" value="ECO:0007669"/>
    <property type="project" value="UniProtKB-UniRule"/>
</dbReference>
<dbReference type="RefSeq" id="WP_263071271.1">
    <property type="nucleotide sequence ID" value="NZ_JAOUSF010000001.1"/>
</dbReference>
<keyword evidence="6 7" id="KW-0238">DNA-binding</keyword>
<feature type="coiled-coil region" evidence="7">
    <location>
        <begin position="777"/>
        <end position="853"/>
    </location>
</feature>
<dbReference type="InterPro" id="IPR036277">
    <property type="entry name" value="SMC_hinge_sf"/>
</dbReference>
<dbReference type="GO" id="GO:0016887">
    <property type="term" value="F:ATP hydrolysis activity"/>
    <property type="evidence" value="ECO:0007669"/>
    <property type="project" value="InterPro"/>
</dbReference>
<feature type="coiled-coil region" evidence="7">
    <location>
        <begin position="371"/>
        <end position="475"/>
    </location>
</feature>
<dbReference type="FunFam" id="3.40.50.300:FF:000984">
    <property type="entry name" value="Chromosome partition protein Smc"/>
    <property type="match status" value="1"/>
</dbReference>
<proteinExistence type="inferred from homology"/>
<dbReference type="FunFam" id="3.40.50.300:FF:000901">
    <property type="entry name" value="Chromosome partition protein Smc"/>
    <property type="match status" value="1"/>
</dbReference>
<feature type="coiled-coil region" evidence="7">
    <location>
        <begin position="889"/>
        <end position="923"/>
    </location>
</feature>
<feature type="binding site" evidence="7">
    <location>
        <begin position="32"/>
        <end position="39"/>
    </location>
    <ligand>
        <name>ATP</name>
        <dbReference type="ChEBI" id="CHEBI:30616"/>
    </ligand>
</feature>
<reference evidence="9" key="1">
    <citation type="submission" date="2022-10" db="EMBL/GenBank/DDBJ databases">
        <title>Description of Fervidibacillus gen. nov. in the family Fervidibacillaceae fam. nov. with two species, Fervidibacillus albus sp. nov., and Fervidibacillus halotolerans sp. nov., isolated from tidal flat sediments.</title>
        <authorList>
            <person name="Kwon K.K."/>
            <person name="Yang S.-H."/>
        </authorList>
    </citation>
    <scope>NUCLEOTIDE SEQUENCE</scope>
    <source>
        <strain evidence="9">JCM 19140</strain>
    </source>
</reference>
<evidence type="ECO:0000256" key="1">
    <source>
        <dbReference type="ARBA" id="ARBA00004496"/>
    </source>
</evidence>
<protein>
    <recommendedName>
        <fullName evidence="7">Chromosome partition protein Smc</fullName>
    </recommendedName>
</protein>
<organism evidence="9 10">
    <name type="scientific">Perspicuibacillus lycopersici</name>
    <dbReference type="NCBI Taxonomy" id="1325689"/>
    <lineage>
        <taxon>Bacteria</taxon>
        <taxon>Bacillati</taxon>
        <taxon>Bacillota</taxon>
        <taxon>Bacilli</taxon>
        <taxon>Bacillales</taxon>
        <taxon>Bacillaceae</taxon>
        <taxon>Perspicuibacillus</taxon>
    </lineage>
</organism>
<keyword evidence="10" id="KW-1185">Reference proteome</keyword>
<dbReference type="PANTHER" id="PTHR43977">
    <property type="entry name" value="STRUCTURAL MAINTENANCE OF CHROMOSOMES PROTEIN 3"/>
    <property type="match status" value="1"/>
</dbReference>
<evidence type="ECO:0000313" key="9">
    <source>
        <dbReference type="EMBL" id="MCU9612138.1"/>
    </source>
</evidence>
<name>A0AAE3IR28_9BACI</name>
<dbReference type="SUPFAM" id="SSF75553">
    <property type="entry name" value="Smc hinge domain"/>
    <property type="match status" value="1"/>
</dbReference>
<dbReference type="GO" id="GO:0005694">
    <property type="term" value="C:chromosome"/>
    <property type="evidence" value="ECO:0007669"/>
    <property type="project" value="InterPro"/>
</dbReference>
<accession>A0AAE3IR28</accession>
<keyword evidence="3 7" id="KW-0547">Nucleotide-binding</keyword>
<dbReference type="Gene3D" id="1.10.287.1490">
    <property type="match status" value="1"/>
</dbReference>
<dbReference type="NCBIfam" id="TIGR02168">
    <property type="entry name" value="SMC_prok_B"/>
    <property type="match status" value="1"/>
</dbReference>
<dbReference type="GO" id="GO:0030261">
    <property type="term" value="P:chromosome condensation"/>
    <property type="evidence" value="ECO:0007669"/>
    <property type="project" value="InterPro"/>
</dbReference>
<keyword evidence="2 7" id="KW-0963">Cytoplasm</keyword>
<dbReference type="Gene3D" id="3.40.50.300">
    <property type="entry name" value="P-loop containing nucleotide triphosphate hydrolases"/>
    <property type="match status" value="2"/>
</dbReference>
<feature type="domain" description="SMC hinge" evidence="8">
    <location>
        <begin position="518"/>
        <end position="637"/>
    </location>
</feature>
<gene>
    <name evidence="7 9" type="primary">smc</name>
    <name evidence="9" type="ORF">OEV98_01015</name>
</gene>
<dbReference type="GO" id="GO:0007062">
    <property type="term" value="P:sister chromatid cohesion"/>
    <property type="evidence" value="ECO:0007669"/>
    <property type="project" value="InterPro"/>
</dbReference>
<comment type="similarity">
    <text evidence="7">Belongs to the SMC family.</text>
</comment>
<dbReference type="InterPro" id="IPR011890">
    <property type="entry name" value="SMC_prok"/>
</dbReference>
<dbReference type="InterPro" id="IPR010935">
    <property type="entry name" value="SMC_hinge"/>
</dbReference>
<sequence>MFLKRIDIVGFKSFAERMTIDFVQGVTAVVGPNGSGKSNIIDAIRWVLGEQSAKSLRGGKMEDIIFAGSDSRKALNFAEVALTLDNEDHFLPIDYNEVCITRRVYRSGESEFFINKQTCRLKDIVELLMDSGLGREAFSIISQGKVEEILNSKAEERRTIFEEAAGVLKYKTRKKKAEGKLEETEDNLNRVRDILHELEGQIEPLKQQASIAKDYMQKKEDLEQFEVSLLVYEIEQLHEKWEKLKAELAAHKDKEIELSSTLQSKEAQIHDMRDKIAALDDSIDQLQHVLLVTSEELEKLEGKKELLKERKKNAAQNRFQLEKAIEDGKQKVFVLEKEIATLTSDKIALEESIQKERTSLKEKQSQLEYFAEDIEEKIESLKSDYIELLNDQAAIKNEEQHVNNQLEQFSNKRERLVGENEKYIHERATIIDNKKKIAEQLKQQQEKIDEKIHQYRAQQRNLENTQTQFEKIEKSYYQALQFIQQAKSRKDILEEMEDDYSGFYQGVKEVLKAKDQLKGIEGAVAELINVEKRYEIAIEIALAASMQHVVVEKEEHARAAIQYLKTKHYGRATFLPLSVIKPKEIPSATKQFLSGHSAYVGIAAELLSFDKKYSNIMYNLLGNVIITKDLHGANELAKQLQYRFRIVTLDGDVVNPGGSMTGGAVKQKSSSLLSRKTELEALKTKLVEMEEKCASLEHEVKTKKQDIKMLEERLQQLREEGDIFRQEEQVLKDQLKEIEWNEKNINDKLAIYDAEEKDFIQEEQALLNKRNRNAARILEIQSQIQQIDQEIKELSEKRNSDQTLKATLVDESNELKIAIAKKEEQLRHISSQLEEVTARYEDVTNQLADNEQGLQLLVVEMDSSHSGKELLEEEAKQKLIDKNNTIQLISDRRKQRLEFQQKLEDIENEGKELKRQHKGLTELLVDEEVKLNRLDVDLENRLNVLREEYFLTYEGAKEQYPLTLPYEEARKKVKLIKLAIDELGTVNIGAIDEYERVSERYEFLSVQKDDLQNAKDTLFQVIEEMDEEMVKRFDETFTSIRDQFDSVFRSLFGGGRAELKLTNPDDLLNTGVEIIAQPPGKKLQNLALLSGGERALTAIALLFSILRVRPVPFCVLDEVEAALDEANVYRFSQYLKQFSQETQFIVITHRKGTMEEADVLYGVTMQESGVSKLVSVRLEETLEMV</sequence>
<dbReference type="Pfam" id="PF06470">
    <property type="entry name" value="SMC_hinge"/>
    <property type="match status" value="1"/>
</dbReference>
<dbReference type="EMBL" id="JAOUSF010000001">
    <property type="protein sequence ID" value="MCU9612138.1"/>
    <property type="molecule type" value="Genomic_DNA"/>
</dbReference>
<dbReference type="GO" id="GO:0007059">
    <property type="term" value="P:chromosome segregation"/>
    <property type="evidence" value="ECO:0007669"/>
    <property type="project" value="UniProtKB-UniRule"/>
</dbReference>
<dbReference type="Gene3D" id="1.20.1060.20">
    <property type="match status" value="1"/>
</dbReference>
<evidence type="ECO:0000313" key="10">
    <source>
        <dbReference type="Proteomes" id="UP001209318"/>
    </source>
</evidence>
<comment type="caution">
    <text evidence="9">The sequence shown here is derived from an EMBL/GenBank/DDBJ whole genome shotgun (WGS) entry which is preliminary data.</text>
</comment>
<feature type="coiled-coil region" evidence="7">
    <location>
        <begin position="234"/>
        <end position="324"/>
    </location>
</feature>
<keyword evidence="4 7" id="KW-0067">ATP-binding</keyword>
<evidence type="ECO:0000256" key="4">
    <source>
        <dbReference type="ARBA" id="ARBA00022840"/>
    </source>
</evidence>
<comment type="subcellular location">
    <subcellularLocation>
        <location evidence="1 7">Cytoplasm</location>
    </subcellularLocation>
</comment>
<feature type="coiled-coil region" evidence="7">
    <location>
        <begin position="994"/>
        <end position="1028"/>
    </location>
</feature>
<dbReference type="InterPro" id="IPR024704">
    <property type="entry name" value="SMC"/>
</dbReference>
<comment type="function">
    <text evidence="7">Required for chromosome condensation and partitioning.</text>
</comment>
<feature type="coiled-coil region" evidence="7">
    <location>
        <begin position="672"/>
        <end position="734"/>
    </location>
</feature>
<evidence type="ECO:0000256" key="7">
    <source>
        <dbReference type="HAMAP-Rule" id="MF_01894"/>
    </source>
</evidence>
<evidence type="ECO:0000256" key="6">
    <source>
        <dbReference type="ARBA" id="ARBA00023125"/>
    </source>
</evidence>
<feature type="coiled-coil region" evidence="7">
    <location>
        <begin position="167"/>
        <end position="208"/>
    </location>
</feature>
<dbReference type="AlphaFoldDB" id="A0AAE3IR28"/>
<dbReference type="Gene3D" id="3.30.70.1620">
    <property type="match status" value="1"/>
</dbReference>
<keyword evidence="5 7" id="KW-0175">Coiled coil</keyword>
<dbReference type="InterPro" id="IPR027417">
    <property type="entry name" value="P-loop_NTPase"/>
</dbReference>
<dbReference type="HAMAP" id="MF_01894">
    <property type="entry name" value="Smc_prok"/>
    <property type="match status" value="1"/>
</dbReference>
<evidence type="ECO:0000256" key="3">
    <source>
        <dbReference type="ARBA" id="ARBA00022741"/>
    </source>
</evidence>
<evidence type="ECO:0000259" key="8">
    <source>
        <dbReference type="SMART" id="SM00968"/>
    </source>
</evidence>
<dbReference type="SMART" id="SM00968">
    <property type="entry name" value="SMC_hinge"/>
    <property type="match status" value="1"/>
</dbReference>
<dbReference type="InterPro" id="IPR003395">
    <property type="entry name" value="RecF/RecN/SMC_N"/>
</dbReference>
<dbReference type="PIRSF" id="PIRSF005719">
    <property type="entry name" value="SMC"/>
    <property type="match status" value="1"/>
</dbReference>
<dbReference type="GO" id="GO:0005737">
    <property type="term" value="C:cytoplasm"/>
    <property type="evidence" value="ECO:0007669"/>
    <property type="project" value="UniProtKB-SubCell"/>
</dbReference>
<dbReference type="CDD" id="cd03278">
    <property type="entry name" value="ABC_SMC_barmotin"/>
    <property type="match status" value="2"/>
</dbReference>
<comment type="subunit">
    <text evidence="7">Homodimer.</text>
</comment>
<dbReference type="GO" id="GO:0005524">
    <property type="term" value="F:ATP binding"/>
    <property type="evidence" value="ECO:0007669"/>
    <property type="project" value="UniProtKB-UniRule"/>
</dbReference>
<evidence type="ECO:0000256" key="2">
    <source>
        <dbReference type="ARBA" id="ARBA00022490"/>
    </source>
</evidence>
<comment type="domain">
    <text evidence="7">Contains large globular domains required for ATP hydrolysis at each terminus and a third globular domain forming a flexible hinge near the middle of the molecule. These domains are separated by coiled-coil structures.</text>
</comment>
<dbReference type="SUPFAM" id="SSF52540">
    <property type="entry name" value="P-loop containing nucleoside triphosphate hydrolases"/>
    <property type="match status" value="1"/>
</dbReference>
<dbReference type="Pfam" id="PF02463">
    <property type="entry name" value="SMC_N"/>
    <property type="match status" value="1"/>
</dbReference>
<dbReference type="GO" id="GO:0003677">
    <property type="term" value="F:DNA binding"/>
    <property type="evidence" value="ECO:0007669"/>
    <property type="project" value="UniProtKB-UniRule"/>
</dbReference>
<dbReference type="Proteomes" id="UP001209318">
    <property type="component" value="Unassembled WGS sequence"/>
</dbReference>